<dbReference type="Pfam" id="PF12854">
    <property type="entry name" value="PPR_1"/>
    <property type="match status" value="1"/>
</dbReference>
<accession>A0A2I0B6J0</accession>
<dbReference type="EC" id="3.6.4.12" evidence="3"/>
<dbReference type="Pfam" id="PF13041">
    <property type="entry name" value="PPR_2"/>
    <property type="match status" value="2"/>
</dbReference>
<evidence type="ECO:0000313" key="3">
    <source>
        <dbReference type="EMBL" id="PKA63418.1"/>
    </source>
</evidence>
<proteinExistence type="predicted"/>
<dbReference type="GO" id="GO:0003723">
    <property type="term" value="F:RNA binding"/>
    <property type="evidence" value="ECO:0007669"/>
    <property type="project" value="InterPro"/>
</dbReference>
<feature type="repeat" description="PPR" evidence="2">
    <location>
        <begin position="342"/>
        <end position="376"/>
    </location>
</feature>
<dbReference type="Pfam" id="PF01535">
    <property type="entry name" value="PPR"/>
    <property type="match status" value="5"/>
</dbReference>
<evidence type="ECO:0000256" key="1">
    <source>
        <dbReference type="ARBA" id="ARBA00022737"/>
    </source>
</evidence>
<dbReference type="Proteomes" id="UP000236161">
    <property type="component" value="Unassembled WGS sequence"/>
</dbReference>
<dbReference type="Gene3D" id="1.25.40.10">
    <property type="entry name" value="Tetratricopeptide repeat domain"/>
    <property type="match status" value="5"/>
</dbReference>
<dbReference type="InterPro" id="IPR002885">
    <property type="entry name" value="PPR_rpt"/>
</dbReference>
<feature type="repeat" description="PPR" evidence="2">
    <location>
        <begin position="84"/>
        <end position="118"/>
    </location>
</feature>
<organism evidence="3 4">
    <name type="scientific">Apostasia shenzhenica</name>
    <dbReference type="NCBI Taxonomy" id="1088818"/>
    <lineage>
        <taxon>Eukaryota</taxon>
        <taxon>Viridiplantae</taxon>
        <taxon>Streptophyta</taxon>
        <taxon>Embryophyta</taxon>
        <taxon>Tracheophyta</taxon>
        <taxon>Spermatophyta</taxon>
        <taxon>Magnoliopsida</taxon>
        <taxon>Liliopsida</taxon>
        <taxon>Asparagales</taxon>
        <taxon>Orchidaceae</taxon>
        <taxon>Apostasioideae</taxon>
        <taxon>Apostasia</taxon>
    </lineage>
</organism>
<dbReference type="GO" id="GO:0003678">
    <property type="term" value="F:DNA helicase activity"/>
    <property type="evidence" value="ECO:0007669"/>
    <property type="project" value="UniProtKB-EC"/>
</dbReference>
<dbReference type="InterPro" id="IPR011990">
    <property type="entry name" value="TPR-like_helical_dom_sf"/>
</dbReference>
<dbReference type="InterPro" id="IPR046848">
    <property type="entry name" value="E_motif"/>
</dbReference>
<dbReference type="Pfam" id="PF20431">
    <property type="entry name" value="E_motif"/>
    <property type="match status" value="1"/>
</dbReference>
<dbReference type="PANTHER" id="PTHR47926">
    <property type="entry name" value="PENTATRICOPEPTIDE REPEAT-CONTAINING PROTEIN"/>
    <property type="match status" value="1"/>
</dbReference>
<feature type="repeat" description="PPR" evidence="2">
    <location>
        <begin position="443"/>
        <end position="477"/>
    </location>
</feature>
<evidence type="ECO:0000313" key="4">
    <source>
        <dbReference type="Proteomes" id="UP000236161"/>
    </source>
</evidence>
<dbReference type="PROSITE" id="PS51375">
    <property type="entry name" value="PPR"/>
    <property type="match status" value="5"/>
</dbReference>
<evidence type="ECO:0000256" key="2">
    <source>
        <dbReference type="PROSITE-ProRule" id="PRU00708"/>
    </source>
</evidence>
<dbReference type="AlphaFoldDB" id="A0A2I0B6J0"/>
<dbReference type="GO" id="GO:0016787">
    <property type="term" value="F:hydrolase activity"/>
    <property type="evidence" value="ECO:0007669"/>
    <property type="project" value="UniProtKB-KW"/>
</dbReference>
<dbReference type="OrthoDB" id="690998at2759"/>
<gene>
    <name evidence="3" type="primary">PCMP-H24</name>
    <name evidence="3" type="ORF">AXF42_Ash005313</name>
</gene>
<keyword evidence="4" id="KW-1185">Reference proteome</keyword>
<name>A0A2I0B6J0_9ASPA</name>
<reference evidence="3 4" key="1">
    <citation type="journal article" date="2017" name="Nature">
        <title>The Apostasia genome and the evolution of orchids.</title>
        <authorList>
            <person name="Zhang G.Q."/>
            <person name="Liu K.W."/>
            <person name="Li Z."/>
            <person name="Lohaus R."/>
            <person name="Hsiao Y.Y."/>
            <person name="Niu S.C."/>
            <person name="Wang J.Y."/>
            <person name="Lin Y.C."/>
            <person name="Xu Q."/>
            <person name="Chen L.J."/>
            <person name="Yoshida K."/>
            <person name="Fujiwara S."/>
            <person name="Wang Z.W."/>
            <person name="Zhang Y.Q."/>
            <person name="Mitsuda N."/>
            <person name="Wang M."/>
            <person name="Liu G.H."/>
            <person name="Pecoraro L."/>
            <person name="Huang H.X."/>
            <person name="Xiao X.J."/>
            <person name="Lin M."/>
            <person name="Wu X.Y."/>
            <person name="Wu W.L."/>
            <person name="Chen Y.Y."/>
            <person name="Chang S.B."/>
            <person name="Sakamoto S."/>
            <person name="Ohme-Takagi M."/>
            <person name="Yagi M."/>
            <person name="Zeng S.J."/>
            <person name="Shen C.Y."/>
            <person name="Yeh C.M."/>
            <person name="Luo Y.B."/>
            <person name="Tsai W.C."/>
            <person name="Van de Peer Y."/>
            <person name="Liu Z.J."/>
        </authorList>
    </citation>
    <scope>NUCLEOTIDE SEQUENCE [LARGE SCALE GENOMIC DNA]</scope>
    <source>
        <strain evidence="4">cv. Shenzhen</strain>
        <tissue evidence="3">Stem</tissue>
    </source>
</reference>
<feature type="repeat" description="PPR" evidence="2">
    <location>
        <begin position="280"/>
        <end position="314"/>
    </location>
</feature>
<dbReference type="GO" id="GO:0009451">
    <property type="term" value="P:RNA modification"/>
    <property type="evidence" value="ECO:0007669"/>
    <property type="project" value="InterPro"/>
</dbReference>
<dbReference type="NCBIfam" id="TIGR00756">
    <property type="entry name" value="PPR"/>
    <property type="match status" value="7"/>
</dbReference>
<sequence>MWKGQRFNRREADSWALHKNWFFDKCLCGYFSDLHVLKVSNARKVFEEMPSRNAISWTAMISGYIKVKKMRIAISMFDIMPVKNHISWSVMLGGFIHCRLFGEAIEFFSKMLSHGVIATSHSIVNVVTACVILGNFKHGCKIHGYVEKLGFNFDYMIEASLVSMYCACLDVKEAELEFKKFNTKFIGSWNSLLRGFINSGTKHIDEARNVFDNMENKDYISWNSMISGYLKNNKLYDAIELFRKMPKPTVETFTALMFGFMEHGDLEEAEKLFIMMPQRDVVSYTALVFGYVENGKLDKAMELFRNMPERNVVSYNIMISGLLRHGRTREAYDLFKNCPEKDDVSWDSLVIGFVHNELYFEAIQLYREMVLLDLTPSELVIASLIRASVKLLKLIHGEQMHGATIKLGYQSCLIVGNSLVNMYGKFGNVYMAKLVFDQMTDCDVVTWNALIHSYACNGLGKEAIAAFEESKTMKIKPDDITFLGVLFACNHGFLWAEAQRYFNSMKSDYGIKPRLAHYSCLIDLLCRVGMAEKAEELVHSMPFVPDSIAWTSILSGSRLHCNVRLAELAANQISAWDPLDRMPYLHLINVYKSAGRWDDVVSTRSKMNELAYNERSGCSWIE</sequence>
<dbReference type="EMBL" id="KZ451908">
    <property type="protein sequence ID" value="PKA63418.1"/>
    <property type="molecule type" value="Genomic_DNA"/>
</dbReference>
<feature type="repeat" description="PPR" evidence="2">
    <location>
        <begin position="218"/>
        <end position="252"/>
    </location>
</feature>
<dbReference type="FunFam" id="1.25.40.10:FF:001093">
    <property type="entry name" value="Pentatricopeptide repeat-containing protein At2g34400"/>
    <property type="match status" value="1"/>
</dbReference>
<dbReference type="PANTHER" id="PTHR47926:SF533">
    <property type="entry name" value="DYW DOMAIN-CONTAINING PROTEIN"/>
    <property type="match status" value="1"/>
</dbReference>
<keyword evidence="1" id="KW-0677">Repeat</keyword>
<protein>
    <submittedName>
        <fullName evidence="3">Pentatricopeptide repeat-containing protein</fullName>
        <ecNumber evidence="3">3.6.4.12</ecNumber>
    </submittedName>
</protein>
<keyword evidence="3" id="KW-0378">Hydrolase</keyword>
<dbReference type="InterPro" id="IPR046960">
    <property type="entry name" value="PPR_At4g14850-like_plant"/>
</dbReference>